<organism evidence="7 8">
    <name type="scientific">Acaryochloris marina (strain MBIC 11017)</name>
    <dbReference type="NCBI Taxonomy" id="329726"/>
    <lineage>
        <taxon>Bacteria</taxon>
        <taxon>Bacillati</taxon>
        <taxon>Cyanobacteriota</taxon>
        <taxon>Cyanophyceae</taxon>
        <taxon>Acaryochloridales</taxon>
        <taxon>Acaryochloridaceae</taxon>
        <taxon>Acaryochloris</taxon>
    </lineage>
</organism>
<dbReference type="AlphaFoldDB" id="A8ZKH8"/>
<dbReference type="PANTHER" id="PTHR12778:SF10">
    <property type="entry name" value="MAJOR FACILITATOR SUPERFAMILY DOMAIN-CONTAINING PROTEIN 3"/>
    <property type="match status" value="1"/>
</dbReference>
<dbReference type="Gene3D" id="1.20.1250.20">
    <property type="entry name" value="MFS general substrate transporter like domains"/>
    <property type="match status" value="1"/>
</dbReference>
<keyword evidence="7" id="KW-0614">Plasmid</keyword>
<evidence type="ECO:0000256" key="2">
    <source>
        <dbReference type="ARBA" id="ARBA00022448"/>
    </source>
</evidence>
<feature type="transmembrane region" description="Helical" evidence="6">
    <location>
        <begin position="45"/>
        <end position="62"/>
    </location>
</feature>
<feature type="transmembrane region" description="Helical" evidence="6">
    <location>
        <begin position="107"/>
        <end position="130"/>
    </location>
</feature>
<name>A8ZKH8_ACAM1</name>
<keyword evidence="3 6" id="KW-0812">Transmembrane</keyword>
<dbReference type="OrthoDB" id="9787815at2"/>
<evidence type="ECO:0000313" key="8">
    <source>
        <dbReference type="Proteomes" id="UP000000268"/>
    </source>
</evidence>
<dbReference type="GO" id="GO:0022857">
    <property type="term" value="F:transmembrane transporter activity"/>
    <property type="evidence" value="ECO:0007669"/>
    <property type="project" value="InterPro"/>
</dbReference>
<feature type="transmembrane region" description="Helical" evidence="6">
    <location>
        <begin position="164"/>
        <end position="185"/>
    </location>
</feature>
<dbReference type="GO" id="GO:0016020">
    <property type="term" value="C:membrane"/>
    <property type="evidence" value="ECO:0007669"/>
    <property type="project" value="UniProtKB-SubCell"/>
</dbReference>
<comment type="subcellular location">
    <subcellularLocation>
        <location evidence="1">Membrane</location>
        <topology evidence="1">Multi-pass membrane protein</topology>
    </subcellularLocation>
</comment>
<geneLocation type="plasmid" evidence="7 8">
    <name>pREB1</name>
</geneLocation>
<dbReference type="InterPro" id="IPR004752">
    <property type="entry name" value="AmpG_permease/AT-1"/>
</dbReference>
<protein>
    <submittedName>
        <fullName evidence="7">Major facilitator superfamily transporter, putative</fullName>
    </submittedName>
</protein>
<dbReference type="PANTHER" id="PTHR12778">
    <property type="entry name" value="SOLUTE CARRIER FAMILY 33 ACETYL-COA TRANSPORTER -RELATED"/>
    <property type="match status" value="1"/>
</dbReference>
<dbReference type="InterPro" id="IPR036259">
    <property type="entry name" value="MFS_trans_sf"/>
</dbReference>
<evidence type="ECO:0000256" key="6">
    <source>
        <dbReference type="SAM" id="Phobius"/>
    </source>
</evidence>
<dbReference type="HOGENOM" id="CLU_029352_4_2_3"/>
<evidence type="ECO:0000256" key="4">
    <source>
        <dbReference type="ARBA" id="ARBA00022989"/>
    </source>
</evidence>
<evidence type="ECO:0000256" key="5">
    <source>
        <dbReference type="ARBA" id="ARBA00023136"/>
    </source>
</evidence>
<dbReference type="EMBL" id="CP000838">
    <property type="protein sequence ID" value="ABW31678.1"/>
    <property type="molecule type" value="Genomic_DNA"/>
</dbReference>
<feature type="transmembrane region" description="Helical" evidence="6">
    <location>
        <begin position="352"/>
        <end position="370"/>
    </location>
</feature>
<gene>
    <name evidence="7" type="ordered locus">AM1_A0171</name>
</gene>
<dbReference type="KEGG" id="amr:AM1_A0171"/>
<dbReference type="Pfam" id="PF07690">
    <property type="entry name" value="MFS_1"/>
    <property type="match status" value="1"/>
</dbReference>
<evidence type="ECO:0000256" key="3">
    <source>
        <dbReference type="ARBA" id="ARBA00022692"/>
    </source>
</evidence>
<feature type="transmembrane region" description="Helical" evidence="6">
    <location>
        <begin position="376"/>
        <end position="396"/>
    </location>
</feature>
<keyword evidence="5 6" id="KW-0472">Membrane</keyword>
<keyword evidence="8" id="KW-1185">Reference proteome</keyword>
<evidence type="ECO:0000256" key="1">
    <source>
        <dbReference type="ARBA" id="ARBA00004141"/>
    </source>
</evidence>
<feature type="transmembrane region" description="Helical" evidence="6">
    <location>
        <begin position="12"/>
        <end position="33"/>
    </location>
</feature>
<dbReference type="SUPFAM" id="SSF103473">
    <property type="entry name" value="MFS general substrate transporter"/>
    <property type="match status" value="1"/>
</dbReference>
<dbReference type="Proteomes" id="UP000000268">
    <property type="component" value="Plasmid pREB1"/>
</dbReference>
<reference evidence="7 8" key="1">
    <citation type="journal article" date="2008" name="Proc. Natl. Acad. Sci. U.S.A.">
        <title>Niche adaptation and genome expansion in the chlorophyll d-producing cyanobacterium Acaryochloris marina.</title>
        <authorList>
            <person name="Swingley W.D."/>
            <person name="Chen M."/>
            <person name="Cheung P.C."/>
            <person name="Conrad A.L."/>
            <person name="Dejesa L.C."/>
            <person name="Hao J."/>
            <person name="Honchak B.M."/>
            <person name="Karbach L.E."/>
            <person name="Kurdoglu A."/>
            <person name="Lahiri S."/>
            <person name="Mastrian S.D."/>
            <person name="Miyashita H."/>
            <person name="Page L."/>
            <person name="Ramakrishna P."/>
            <person name="Satoh S."/>
            <person name="Sattley W.M."/>
            <person name="Shimada Y."/>
            <person name="Taylor H.L."/>
            <person name="Tomo T."/>
            <person name="Tsuchiya T."/>
            <person name="Wang Z.T."/>
            <person name="Raymond J."/>
            <person name="Mimuro M."/>
            <person name="Blankenship R.E."/>
            <person name="Touchman J.W."/>
        </authorList>
    </citation>
    <scope>NUCLEOTIDE SEQUENCE [LARGE SCALE GENOMIC DNA]</scope>
    <source>
        <strain evidence="8">MBIC 11017</strain>
        <plasmid evidence="8">Plasmid pREB1</plasmid>
    </source>
</reference>
<dbReference type="InterPro" id="IPR011701">
    <property type="entry name" value="MFS"/>
</dbReference>
<feature type="transmembrane region" description="Helical" evidence="6">
    <location>
        <begin position="312"/>
        <end position="331"/>
    </location>
</feature>
<dbReference type="CDD" id="cd17485">
    <property type="entry name" value="MFS_MFSD3"/>
    <property type="match status" value="1"/>
</dbReference>
<dbReference type="RefSeq" id="WP_012166676.1">
    <property type="nucleotide sequence ID" value="NC_009926.1"/>
</dbReference>
<feature type="transmembrane region" description="Helical" evidence="6">
    <location>
        <begin position="74"/>
        <end position="95"/>
    </location>
</feature>
<keyword evidence="2" id="KW-0813">Transport</keyword>
<feature type="transmembrane region" description="Helical" evidence="6">
    <location>
        <begin position="257"/>
        <end position="278"/>
    </location>
</feature>
<keyword evidence="4 6" id="KW-1133">Transmembrane helix</keyword>
<proteinExistence type="predicted"/>
<feature type="transmembrane region" description="Helical" evidence="6">
    <location>
        <begin position="285"/>
        <end position="306"/>
    </location>
</feature>
<accession>A8ZKH8</accession>
<evidence type="ECO:0000313" key="7">
    <source>
        <dbReference type="EMBL" id="ABW31678.1"/>
    </source>
</evidence>
<feature type="transmembrane region" description="Helical" evidence="6">
    <location>
        <begin position="223"/>
        <end position="245"/>
    </location>
</feature>
<sequence>MANRFSQLGLLGSLYTAQLIPNMFFTVALPVYLRSRGASLETVSLLSLLFLPWCFKFLWSPLVDRYGYTRWGHYRAWIFGTQSIAAVLIVICALFDVQAHLGSLVGLMLLITFFCATQDIATDAFAVGLLPVGDREVGNGIQSMGGYLGSIIGAGGMLVLLDHWAWTPTMLLLAVVMILSMMPMLGVQERSVPSPAAPEPASIWRYYGQQFSAFCQRPGMKSWLLLLVLYATGGSMGYTMLQPLMVDLGLSLGHIGWLLGIVGSGAGIGGAIAAIPLIRRLSRKWALSAIAILQAIVLLGCLLPALGLQQTVVPVVILFHVGLGFASTIMHTTFMDRTTPTTAGFDYSFQSSVSYIGGIGAAAISGLLVTHMGYPLFFGLCSLLSLLSIAVIYGCLGNIEPQSPILNPAEVASGQR</sequence>